<evidence type="ECO:0000313" key="1">
    <source>
        <dbReference type="EnsemblProtists" id="HpaP812921"/>
    </source>
</evidence>
<accession>M4C1H1</accession>
<dbReference type="Proteomes" id="UP000011713">
    <property type="component" value="Unassembled WGS sequence"/>
</dbReference>
<protein>
    <submittedName>
        <fullName evidence="1">Uncharacterized protein</fullName>
    </submittedName>
</protein>
<dbReference type="EMBL" id="CU855853">
    <property type="status" value="NOT_ANNOTATED_CDS"/>
    <property type="molecule type" value="Genomic_DNA"/>
</dbReference>
<sequence length="59" mass="7385">MSRRSQTPGKVRGRNVWEMFRKWRQGLQSDKFFRLRQEKKQQYPESKCWRTKHDICVKI</sequence>
<dbReference type="InParanoid" id="M4C1H1"/>
<proteinExistence type="predicted"/>
<dbReference type="EnsemblProtists" id="HpaT812922">
    <property type="protein sequence ID" value="HpaP812922"/>
    <property type="gene ID" value="HpaG812922"/>
</dbReference>
<keyword evidence="2" id="KW-1185">Reference proteome</keyword>
<dbReference type="EnsemblProtists" id="HpaT812921">
    <property type="protein sequence ID" value="HpaP812921"/>
    <property type="gene ID" value="HpaG812921"/>
</dbReference>
<organism evidence="1 2">
    <name type="scientific">Hyaloperonospora arabidopsidis (strain Emoy2)</name>
    <name type="common">Downy mildew agent</name>
    <name type="synonym">Peronospora arabidopsidis</name>
    <dbReference type="NCBI Taxonomy" id="559515"/>
    <lineage>
        <taxon>Eukaryota</taxon>
        <taxon>Sar</taxon>
        <taxon>Stramenopiles</taxon>
        <taxon>Oomycota</taxon>
        <taxon>Peronosporomycetes</taxon>
        <taxon>Peronosporales</taxon>
        <taxon>Peronosporaceae</taxon>
        <taxon>Hyaloperonospora</taxon>
    </lineage>
</organism>
<dbReference type="HOGENOM" id="CLU_2965756_0_0_1"/>
<reference evidence="2" key="1">
    <citation type="journal article" date="2010" name="Science">
        <title>Signatures of adaptation to obligate biotrophy in the Hyaloperonospora arabidopsidis genome.</title>
        <authorList>
            <person name="Baxter L."/>
            <person name="Tripathy S."/>
            <person name="Ishaque N."/>
            <person name="Boot N."/>
            <person name="Cabral A."/>
            <person name="Kemen E."/>
            <person name="Thines M."/>
            <person name="Ah-Fong A."/>
            <person name="Anderson R."/>
            <person name="Badejoko W."/>
            <person name="Bittner-Eddy P."/>
            <person name="Boore J.L."/>
            <person name="Chibucos M.C."/>
            <person name="Coates M."/>
            <person name="Dehal P."/>
            <person name="Delehaunty K."/>
            <person name="Dong S."/>
            <person name="Downton P."/>
            <person name="Dumas B."/>
            <person name="Fabro G."/>
            <person name="Fronick C."/>
            <person name="Fuerstenberg S.I."/>
            <person name="Fulton L."/>
            <person name="Gaulin E."/>
            <person name="Govers F."/>
            <person name="Hughes L."/>
            <person name="Humphray S."/>
            <person name="Jiang R.H."/>
            <person name="Judelson H."/>
            <person name="Kamoun S."/>
            <person name="Kyung K."/>
            <person name="Meijer H."/>
            <person name="Minx P."/>
            <person name="Morris P."/>
            <person name="Nelson J."/>
            <person name="Phuntumart V."/>
            <person name="Qutob D."/>
            <person name="Rehmany A."/>
            <person name="Rougon-Cardoso A."/>
            <person name="Ryden P."/>
            <person name="Torto-Alalibo T."/>
            <person name="Studholme D."/>
            <person name="Wang Y."/>
            <person name="Win J."/>
            <person name="Wood J."/>
            <person name="Clifton S.W."/>
            <person name="Rogers J."/>
            <person name="Van den Ackerveken G."/>
            <person name="Jones J.D."/>
            <person name="McDowell J.M."/>
            <person name="Beynon J."/>
            <person name="Tyler B.M."/>
        </authorList>
    </citation>
    <scope>NUCLEOTIDE SEQUENCE [LARGE SCALE GENOMIC DNA]</scope>
    <source>
        <strain evidence="2">Emoy2</strain>
    </source>
</reference>
<dbReference type="AlphaFoldDB" id="M4C1H1"/>
<reference evidence="1" key="2">
    <citation type="submission" date="2015-06" db="UniProtKB">
        <authorList>
            <consortium name="EnsemblProtists"/>
        </authorList>
    </citation>
    <scope>IDENTIFICATION</scope>
    <source>
        <strain evidence="1">Emoy2</strain>
    </source>
</reference>
<dbReference type="VEuPathDB" id="FungiDB:HpaG812921"/>
<name>M4C1H1_HYAAE</name>
<evidence type="ECO:0000313" key="2">
    <source>
        <dbReference type="Proteomes" id="UP000011713"/>
    </source>
</evidence>